<feature type="transmembrane region" description="Helical" evidence="6">
    <location>
        <begin position="224"/>
        <end position="242"/>
    </location>
</feature>
<comment type="caution">
    <text evidence="8">The sequence shown here is derived from an EMBL/GenBank/DDBJ whole genome shotgun (WGS) entry which is preliminary data.</text>
</comment>
<dbReference type="EMBL" id="JAVHNR010000003">
    <property type="protein sequence ID" value="KAK6347412.1"/>
    <property type="molecule type" value="Genomic_DNA"/>
</dbReference>
<evidence type="ECO:0000256" key="6">
    <source>
        <dbReference type="SAM" id="Phobius"/>
    </source>
</evidence>
<feature type="domain" description="Rhodopsin" evidence="7">
    <location>
        <begin position="43"/>
        <end position="287"/>
    </location>
</feature>
<name>A0AAN8RNS3_9PEZI</name>
<sequence>MSSDAARWIKYQNVDWQDKSTFQEPVLVVNVVFMVLISLALGLRLYSKISVFRKLESDDVAAIIGTVGSLALSSVALHMLGSGYGKHLWDGPYSTMIARSEQFIKELIVCNILHSFALSFAKTSIIILYNRIFDAHPWFRRTMWCILSVCWTMFLLTIFISVFQCNPIDGAWSFRVMYLAKSTCIDMQAYLYASTAVNIFTDGVVVALPIVPITRLRLPRRKKVAVCLLFLVGGFSCASSIIRMVSLGGLQDLDISYTTANSLFWSIIEVNIALICASCPAIRTIFTRHQIPLISHFLCCGGAGGVGGSDPECASKYGRSSYAVRNGMSPTESRRITLTRYGSTTLGGSSGCVHPYEAGLVDLGDLEAGSDAGSEVGSVRELELMERDVEKGVQEGEVVDVLDLEMPAEPERAKPA</sequence>
<feature type="transmembrane region" description="Helical" evidence="6">
    <location>
        <begin position="112"/>
        <end position="130"/>
    </location>
</feature>
<evidence type="ECO:0000313" key="9">
    <source>
        <dbReference type="Proteomes" id="UP001313282"/>
    </source>
</evidence>
<feature type="transmembrane region" description="Helical" evidence="6">
    <location>
        <begin position="262"/>
        <end position="286"/>
    </location>
</feature>
<comment type="subcellular location">
    <subcellularLocation>
        <location evidence="1">Membrane</location>
        <topology evidence="1">Multi-pass membrane protein</topology>
    </subcellularLocation>
</comment>
<dbReference type="PANTHER" id="PTHR33048:SF47">
    <property type="entry name" value="INTEGRAL MEMBRANE PROTEIN-RELATED"/>
    <property type="match status" value="1"/>
</dbReference>
<reference evidence="8 9" key="1">
    <citation type="submission" date="2019-10" db="EMBL/GenBank/DDBJ databases">
        <authorList>
            <person name="Palmer J.M."/>
        </authorList>
    </citation>
    <scope>NUCLEOTIDE SEQUENCE [LARGE SCALE GENOMIC DNA]</scope>
    <source>
        <strain evidence="8 9">TWF718</strain>
    </source>
</reference>
<accession>A0AAN8RNS3</accession>
<gene>
    <name evidence="8" type="ORF">TWF718_005253</name>
</gene>
<evidence type="ECO:0000256" key="3">
    <source>
        <dbReference type="ARBA" id="ARBA00022989"/>
    </source>
</evidence>
<evidence type="ECO:0000313" key="8">
    <source>
        <dbReference type="EMBL" id="KAK6347412.1"/>
    </source>
</evidence>
<feature type="transmembrane region" description="Helical" evidence="6">
    <location>
        <begin position="59"/>
        <end position="80"/>
    </location>
</feature>
<evidence type="ECO:0000256" key="1">
    <source>
        <dbReference type="ARBA" id="ARBA00004141"/>
    </source>
</evidence>
<keyword evidence="3 6" id="KW-1133">Transmembrane helix</keyword>
<dbReference type="InterPro" id="IPR049326">
    <property type="entry name" value="Rhodopsin_dom_fungi"/>
</dbReference>
<dbReference type="PANTHER" id="PTHR33048">
    <property type="entry name" value="PTH11-LIKE INTEGRAL MEMBRANE PROTEIN (AFU_ORTHOLOGUE AFUA_5G11245)"/>
    <property type="match status" value="1"/>
</dbReference>
<comment type="similarity">
    <text evidence="5">Belongs to the SAT4 family.</text>
</comment>
<evidence type="ECO:0000259" key="7">
    <source>
        <dbReference type="Pfam" id="PF20684"/>
    </source>
</evidence>
<organism evidence="8 9">
    <name type="scientific">Orbilia javanica</name>
    <dbReference type="NCBI Taxonomy" id="47235"/>
    <lineage>
        <taxon>Eukaryota</taxon>
        <taxon>Fungi</taxon>
        <taxon>Dikarya</taxon>
        <taxon>Ascomycota</taxon>
        <taxon>Pezizomycotina</taxon>
        <taxon>Orbiliomycetes</taxon>
        <taxon>Orbiliales</taxon>
        <taxon>Orbiliaceae</taxon>
        <taxon>Orbilia</taxon>
    </lineage>
</organism>
<evidence type="ECO:0000256" key="4">
    <source>
        <dbReference type="ARBA" id="ARBA00023136"/>
    </source>
</evidence>
<keyword evidence="4 6" id="KW-0472">Membrane</keyword>
<feature type="transmembrane region" description="Helical" evidence="6">
    <location>
        <begin position="26"/>
        <end position="47"/>
    </location>
</feature>
<dbReference type="GO" id="GO:0016020">
    <property type="term" value="C:membrane"/>
    <property type="evidence" value="ECO:0007669"/>
    <property type="project" value="UniProtKB-SubCell"/>
</dbReference>
<evidence type="ECO:0000256" key="5">
    <source>
        <dbReference type="ARBA" id="ARBA00038359"/>
    </source>
</evidence>
<keyword evidence="9" id="KW-1185">Reference proteome</keyword>
<proteinExistence type="inferred from homology"/>
<feature type="transmembrane region" description="Helical" evidence="6">
    <location>
        <begin position="189"/>
        <end position="212"/>
    </location>
</feature>
<keyword evidence="2 6" id="KW-0812">Transmembrane</keyword>
<dbReference type="AlphaFoldDB" id="A0AAN8RNS3"/>
<feature type="transmembrane region" description="Helical" evidence="6">
    <location>
        <begin position="142"/>
        <end position="163"/>
    </location>
</feature>
<protein>
    <recommendedName>
        <fullName evidence="7">Rhodopsin domain-containing protein</fullName>
    </recommendedName>
</protein>
<dbReference type="InterPro" id="IPR052337">
    <property type="entry name" value="SAT4-like"/>
</dbReference>
<dbReference type="Pfam" id="PF20684">
    <property type="entry name" value="Fung_rhodopsin"/>
    <property type="match status" value="1"/>
</dbReference>
<dbReference type="Proteomes" id="UP001313282">
    <property type="component" value="Unassembled WGS sequence"/>
</dbReference>
<evidence type="ECO:0000256" key="2">
    <source>
        <dbReference type="ARBA" id="ARBA00022692"/>
    </source>
</evidence>